<name>A0A9Q1QAG8_9CARY</name>
<protein>
    <submittedName>
        <fullName evidence="1">Uncharacterized protein</fullName>
    </submittedName>
</protein>
<proteinExistence type="predicted"/>
<gene>
    <name evidence="1" type="ORF">Cgig2_023934</name>
</gene>
<evidence type="ECO:0000313" key="2">
    <source>
        <dbReference type="Proteomes" id="UP001153076"/>
    </source>
</evidence>
<dbReference type="EMBL" id="JAKOGI010000444">
    <property type="protein sequence ID" value="KAJ8434937.1"/>
    <property type="molecule type" value="Genomic_DNA"/>
</dbReference>
<dbReference type="Proteomes" id="UP001153076">
    <property type="component" value="Unassembled WGS sequence"/>
</dbReference>
<reference evidence="1" key="1">
    <citation type="submission" date="2022-04" db="EMBL/GenBank/DDBJ databases">
        <title>Carnegiea gigantea Genome sequencing and assembly v2.</title>
        <authorList>
            <person name="Copetti D."/>
            <person name="Sanderson M.J."/>
            <person name="Burquez A."/>
            <person name="Wojciechowski M.F."/>
        </authorList>
    </citation>
    <scope>NUCLEOTIDE SEQUENCE</scope>
    <source>
        <strain evidence="1">SGP5-SGP5p</strain>
        <tissue evidence="1">Aerial part</tissue>
    </source>
</reference>
<dbReference type="AlphaFoldDB" id="A0A9Q1QAG8"/>
<comment type="caution">
    <text evidence="1">The sequence shown here is derived from an EMBL/GenBank/DDBJ whole genome shotgun (WGS) entry which is preliminary data.</text>
</comment>
<sequence>MEQGLESYFLGDTIYSREMPLLCSFPRLIVHMLVIRRGTKVIYLTQTLQRMKEPKLKVIRSGKRLEPFVPPMEDGSSCVKIPGIDVVTPSGTHLRNPYLKHYTITIGRATYRSLLAKYHKGAENIMDIVDTEPNPTECMWGSDGVNFKEELAHIPLLSGSVFSPNDDEVESIHRVNAPSLVPYPQHPLRAPQGGISVFDADVL</sequence>
<keyword evidence="2" id="KW-1185">Reference proteome</keyword>
<organism evidence="1 2">
    <name type="scientific">Carnegiea gigantea</name>
    <dbReference type="NCBI Taxonomy" id="171969"/>
    <lineage>
        <taxon>Eukaryota</taxon>
        <taxon>Viridiplantae</taxon>
        <taxon>Streptophyta</taxon>
        <taxon>Embryophyta</taxon>
        <taxon>Tracheophyta</taxon>
        <taxon>Spermatophyta</taxon>
        <taxon>Magnoliopsida</taxon>
        <taxon>eudicotyledons</taxon>
        <taxon>Gunneridae</taxon>
        <taxon>Pentapetalae</taxon>
        <taxon>Caryophyllales</taxon>
        <taxon>Cactineae</taxon>
        <taxon>Cactaceae</taxon>
        <taxon>Cactoideae</taxon>
        <taxon>Echinocereeae</taxon>
        <taxon>Carnegiea</taxon>
    </lineage>
</organism>
<dbReference type="OrthoDB" id="6205933at2759"/>
<evidence type="ECO:0000313" key="1">
    <source>
        <dbReference type="EMBL" id="KAJ8434937.1"/>
    </source>
</evidence>
<accession>A0A9Q1QAG8</accession>